<feature type="region of interest" description="Disordered" evidence="1">
    <location>
        <begin position="1"/>
        <end position="58"/>
    </location>
</feature>
<gene>
    <name evidence="2" type="ORF">ACOF00016_LOCUS12730</name>
</gene>
<feature type="compositionally biased region" description="Acidic residues" evidence="1">
    <location>
        <begin position="43"/>
        <end position="52"/>
    </location>
</feature>
<sequence>MVSTPSKAASRAILPAPSKDEEFSSVVAEHPTPSKVAAREFSDAESSEEENPKEETISEKEKAALEALASCKEQANDCLPQEVLLSFGHKLRFSAYQFSHLKSALKWKRMEHLNSKK</sequence>
<accession>A0A7S3L8X8</accession>
<protein>
    <submittedName>
        <fullName evidence="2">Uncharacterized protein</fullName>
    </submittedName>
</protein>
<evidence type="ECO:0000313" key="2">
    <source>
        <dbReference type="EMBL" id="CAE0415654.1"/>
    </source>
</evidence>
<organism evidence="2">
    <name type="scientific">Amphora coffeiformis</name>
    <dbReference type="NCBI Taxonomy" id="265554"/>
    <lineage>
        <taxon>Eukaryota</taxon>
        <taxon>Sar</taxon>
        <taxon>Stramenopiles</taxon>
        <taxon>Ochrophyta</taxon>
        <taxon>Bacillariophyta</taxon>
        <taxon>Bacillariophyceae</taxon>
        <taxon>Bacillariophycidae</taxon>
        <taxon>Thalassiophysales</taxon>
        <taxon>Catenulaceae</taxon>
        <taxon>Amphora</taxon>
    </lineage>
</organism>
<proteinExistence type="predicted"/>
<reference evidence="2" key="1">
    <citation type="submission" date="2021-01" db="EMBL/GenBank/DDBJ databases">
        <authorList>
            <person name="Corre E."/>
            <person name="Pelletier E."/>
            <person name="Niang G."/>
            <person name="Scheremetjew M."/>
            <person name="Finn R."/>
            <person name="Kale V."/>
            <person name="Holt S."/>
            <person name="Cochrane G."/>
            <person name="Meng A."/>
            <person name="Brown T."/>
            <person name="Cohen L."/>
        </authorList>
    </citation>
    <scope>NUCLEOTIDE SEQUENCE</scope>
    <source>
        <strain evidence="2">CCMP127</strain>
    </source>
</reference>
<dbReference type="EMBL" id="HBIM01016249">
    <property type="protein sequence ID" value="CAE0415654.1"/>
    <property type="molecule type" value="Transcribed_RNA"/>
</dbReference>
<evidence type="ECO:0000256" key="1">
    <source>
        <dbReference type="SAM" id="MobiDB-lite"/>
    </source>
</evidence>
<dbReference type="AlphaFoldDB" id="A0A7S3L8X8"/>
<name>A0A7S3L8X8_9STRA</name>